<gene>
    <name evidence="3" type="ORF">H0E87_012148</name>
</gene>
<dbReference type="Pfam" id="PF03134">
    <property type="entry name" value="TB2_DP1_HVA22"/>
    <property type="match status" value="1"/>
</dbReference>
<dbReference type="InterPro" id="IPR004345">
    <property type="entry name" value="TB2_DP1_HVA22"/>
</dbReference>
<accession>A0A8T2YII3</accession>
<comment type="similarity">
    <text evidence="1">Belongs to the DP1 family.</text>
</comment>
<name>A0A8T2YII3_POPDE</name>
<dbReference type="AlphaFoldDB" id="A0A8T2YII3"/>
<feature type="compositionally biased region" description="Polar residues" evidence="2">
    <location>
        <begin position="199"/>
        <end position="211"/>
    </location>
</feature>
<evidence type="ECO:0000313" key="3">
    <source>
        <dbReference type="EMBL" id="KAH8504799.1"/>
    </source>
</evidence>
<sequence length="374" mass="41922">MENSQIFTGGDGDHVLGSLFPDPSWIIIALVTVCERIGDIFLSWLPMYGEVKLAFFIYLWHPKTKGTGYIYDTLLRPLVARHETDIERKLQEMKARGWDFAIYYWNNYTELGQTKFFEALQYLASQSGKFTNNSEKSNGDEPSATSPNELPSLAKNTSKNSKSPPRPPTPPGSSTINREVAGSQKSKRVQVHLNEETESVTAMDTDNSTNLDPNIRIETEIETELLLFVNVDSNGMEDPIKSTCYARNNMTTKEPKTCSDGILGGEPKPEASEEVARRICRGGHGLEVSPGSMFDKAVANGNFIRGCGGGIRRCWRVNGGGREKCDGGRMEEWWREMSRGERMVPFKCDGGRMEEGWRESFVGITNDMAIEFLR</sequence>
<organism evidence="3 4">
    <name type="scientific">Populus deltoides</name>
    <name type="common">Eastern poplar</name>
    <name type="synonym">Eastern cottonwood</name>
    <dbReference type="NCBI Taxonomy" id="3696"/>
    <lineage>
        <taxon>Eukaryota</taxon>
        <taxon>Viridiplantae</taxon>
        <taxon>Streptophyta</taxon>
        <taxon>Embryophyta</taxon>
        <taxon>Tracheophyta</taxon>
        <taxon>Spermatophyta</taxon>
        <taxon>Magnoliopsida</taxon>
        <taxon>eudicotyledons</taxon>
        <taxon>Gunneridae</taxon>
        <taxon>Pentapetalae</taxon>
        <taxon>rosids</taxon>
        <taxon>fabids</taxon>
        <taxon>Malpighiales</taxon>
        <taxon>Salicaceae</taxon>
        <taxon>Saliceae</taxon>
        <taxon>Populus</taxon>
    </lineage>
</organism>
<keyword evidence="4" id="KW-1185">Reference proteome</keyword>
<comment type="subcellular location">
    <subcellularLocation>
        <location evidence="1">Membrane</location>
        <topology evidence="1">Multi-pass membrane protein</topology>
    </subcellularLocation>
</comment>
<comment type="caution">
    <text evidence="3">The sequence shown here is derived from an EMBL/GenBank/DDBJ whole genome shotgun (WGS) entry which is preliminary data.</text>
</comment>
<evidence type="ECO:0000256" key="1">
    <source>
        <dbReference type="RuleBase" id="RU362006"/>
    </source>
</evidence>
<evidence type="ECO:0000313" key="4">
    <source>
        <dbReference type="Proteomes" id="UP000807159"/>
    </source>
</evidence>
<reference evidence="3" key="1">
    <citation type="journal article" date="2021" name="J. Hered.">
        <title>Genome Assembly of Salicaceae Populus deltoides (Eastern Cottonwood) I-69 Based on Nanopore Sequencing and Hi-C Technologies.</title>
        <authorList>
            <person name="Bai S."/>
            <person name="Wu H."/>
            <person name="Zhang J."/>
            <person name="Pan Z."/>
            <person name="Zhao W."/>
            <person name="Li Z."/>
            <person name="Tong C."/>
        </authorList>
    </citation>
    <scope>NUCLEOTIDE SEQUENCE</scope>
    <source>
        <tissue evidence="3">Leaf</tissue>
    </source>
</reference>
<dbReference type="PANTHER" id="PTHR12300">
    <property type="entry name" value="HVA22-LIKE PROTEINS"/>
    <property type="match status" value="1"/>
</dbReference>
<feature type="region of interest" description="Disordered" evidence="2">
    <location>
        <begin position="130"/>
        <end position="211"/>
    </location>
</feature>
<proteinExistence type="inferred from homology"/>
<dbReference type="PANTHER" id="PTHR12300:SF181">
    <property type="entry name" value="HVA22-LIKE PROTEIN"/>
    <property type="match status" value="1"/>
</dbReference>
<evidence type="ECO:0000256" key="2">
    <source>
        <dbReference type="SAM" id="MobiDB-lite"/>
    </source>
</evidence>
<dbReference type="GO" id="GO:0016020">
    <property type="term" value="C:membrane"/>
    <property type="evidence" value="ECO:0007669"/>
    <property type="project" value="UniProtKB-SubCell"/>
</dbReference>
<protein>
    <recommendedName>
        <fullName evidence="1">HVA22-like protein</fullName>
    </recommendedName>
</protein>
<dbReference type="EMBL" id="JACEGQ020000006">
    <property type="protein sequence ID" value="KAH8504799.1"/>
    <property type="molecule type" value="Genomic_DNA"/>
</dbReference>
<dbReference type="Proteomes" id="UP000807159">
    <property type="component" value="Chromosome 6"/>
</dbReference>